<proteinExistence type="predicted"/>
<evidence type="ECO:0000256" key="6">
    <source>
        <dbReference type="SAM" id="MobiDB-lite"/>
    </source>
</evidence>
<feature type="transmembrane region" description="Helical" evidence="7">
    <location>
        <begin position="21"/>
        <end position="43"/>
    </location>
</feature>
<reference evidence="10" key="1">
    <citation type="journal article" date="2019" name="Int. J. Syst. Evol. Microbiol.">
        <title>The Global Catalogue of Microorganisms (GCM) 10K type strain sequencing project: providing services to taxonomists for standard genome sequencing and annotation.</title>
        <authorList>
            <consortium name="The Broad Institute Genomics Platform"/>
            <consortium name="The Broad Institute Genome Sequencing Center for Infectious Disease"/>
            <person name="Wu L."/>
            <person name="Ma J."/>
        </authorList>
    </citation>
    <scope>NUCLEOTIDE SEQUENCE [LARGE SCALE GENOMIC DNA]</scope>
    <source>
        <strain evidence="10">JCM 18304</strain>
    </source>
</reference>
<keyword evidence="3 7" id="KW-0812">Transmembrane</keyword>
<comment type="caution">
    <text evidence="9">The sequence shown here is derived from an EMBL/GenBank/DDBJ whole genome shotgun (WGS) entry which is preliminary data.</text>
</comment>
<keyword evidence="5 7" id="KW-0472">Membrane</keyword>
<feature type="transmembrane region" description="Helical" evidence="7">
    <location>
        <begin position="145"/>
        <end position="167"/>
    </location>
</feature>
<feature type="transmembrane region" description="Helical" evidence="7">
    <location>
        <begin position="287"/>
        <end position="306"/>
    </location>
</feature>
<feature type="transmembrane region" description="Helical" evidence="7">
    <location>
        <begin position="353"/>
        <end position="372"/>
    </location>
</feature>
<gene>
    <name evidence="9" type="ORF">GCM10023322_56230</name>
</gene>
<feature type="domain" description="Major facilitator superfamily (MFS) profile" evidence="8">
    <location>
        <begin position="21"/>
        <end position="415"/>
    </location>
</feature>
<protein>
    <recommendedName>
        <fullName evidence="8">Major facilitator superfamily (MFS) profile domain-containing protein</fullName>
    </recommendedName>
</protein>
<evidence type="ECO:0000256" key="5">
    <source>
        <dbReference type="ARBA" id="ARBA00023136"/>
    </source>
</evidence>
<feature type="transmembrane region" description="Helical" evidence="7">
    <location>
        <begin position="112"/>
        <end position="133"/>
    </location>
</feature>
<comment type="subcellular location">
    <subcellularLocation>
        <location evidence="1">Cell membrane</location>
        <topology evidence="1">Multi-pass membrane protein</topology>
    </subcellularLocation>
</comment>
<dbReference type="PANTHER" id="PTHR42718:SF9">
    <property type="entry name" value="MAJOR FACILITATOR SUPERFAMILY MULTIDRUG TRANSPORTER MFSC"/>
    <property type="match status" value="1"/>
</dbReference>
<dbReference type="RefSeq" id="WP_345634580.1">
    <property type="nucleotide sequence ID" value="NZ_BAABJQ010000019.1"/>
</dbReference>
<dbReference type="EMBL" id="BAABJQ010000019">
    <property type="protein sequence ID" value="GAA5193678.1"/>
    <property type="molecule type" value="Genomic_DNA"/>
</dbReference>
<dbReference type="Gene3D" id="1.20.1250.20">
    <property type="entry name" value="MFS general substrate transporter like domains"/>
    <property type="match status" value="1"/>
</dbReference>
<dbReference type="InterPro" id="IPR020846">
    <property type="entry name" value="MFS_dom"/>
</dbReference>
<feature type="region of interest" description="Disordered" evidence="6">
    <location>
        <begin position="415"/>
        <end position="440"/>
    </location>
</feature>
<evidence type="ECO:0000256" key="7">
    <source>
        <dbReference type="SAM" id="Phobius"/>
    </source>
</evidence>
<accession>A0ABP9SB29</accession>
<dbReference type="InterPro" id="IPR011701">
    <property type="entry name" value="MFS"/>
</dbReference>
<feature type="transmembrane region" description="Helical" evidence="7">
    <location>
        <begin position="318"/>
        <end position="341"/>
    </location>
</feature>
<feature type="transmembrane region" description="Helical" evidence="7">
    <location>
        <begin position="222"/>
        <end position="247"/>
    </location>
</feature>
<feature type="transmembrane region" description="Helical" evidence="7">
    <location>
        <begin position="173"/>
        <end position="192"/>
    </location>
</feature>
<evidence type="ECO:0000256" key="2">
    <source>
        <dbReference type="ARBA" id="ARBA00022448"/>
    </source>
</evidence>
<sequence>MTRSVAAGRIGVPARTGLPAGAVLASLANVIVLGDATIATIALPSIKDALGMSAAQLPWIVNGYSLAFGGCLIFGGYAADRFGPRRLFAVGMVLFGLGSVCCALAGTGGQLVVGRIVQGVGGALFSPAALTVVSRAGSARQRTRALAVWSGAGACAVALGPGIGGVLTGTLGWHSVFWLPAVACCVVALAGARRLGGATGGAQPEPGSAAPALAAKFPSARVLTACGVLALGSAALVAVNYCCTLWLQEVLGLNPIRAGFALSPLSVGIVAGSMLAPVLMRRAGERMVAALGLAVAAVGALLLVTTSPRVAMPVLLPILGVLALGFGVQSVPVSALATAVARRQGLASAGYQTAGQLGGAAGLALLASLASWRSARLPVGGDQALVSGYHLAFLAGTAALTLAALLVVGLGREPDLPPPPGEPDAVHARLPEGHRGLRGE</sequence>
<evidence type="ECO:0000313" key="9">
    <source>
        <dbReference type="EMBL" id="GAA5193678.1"/>
    </source>
</evidence>
<keyword evidence="4 7" id="KW-1133">Transmembrane helix</keyword>
<evidence type="ECO:0000259" key="8">
    <source>
        <dbReference type="PROSITE" id="PS50850"/>
    </source>
</evidence>
<dbReference type="PANTHER" id="PTHR42718">
    <property type="entry name" value="MAJOR FACILITATOR SUPERFAMILY MULTIDRUG TRANSPORTER MFSC"/>
    <property type="match status" value="1"/>
</dbReference>
<evidence type="ECO:0000256" key="4">
    <source>
        <dbReference type="ARBA" id="ARBA00022989"/>
    </source>
</evidence>
<evidence type="ECO:0000256" key="1">
    <source>
        <dbReference type="ARBA" id="ARBA00004651"/>
    </source>
</evidence>
<keyword evidence="2" id="KW-0813">Transport</keyword>
<feature type="transmembrane region" description="Helical" evidence="7">
    <location>
        <begin position="392"/>
        <end position="411"/>
    </location>
</feature>
<keyword evidence="10" id="KW-1185">Reference proteome</keyword>
<feature type="compositionally biased region" description="Basic and acidic residues" evidence="6">
    <location>
        <begin position="424"/>
        <end position="440"/>
    </location>
</feature>
<dbReference type="Proteomes" id="UP001501570">
    <property type="component" value="Unassembled WGS sequence"/>
</dbReference>
<dbReference type="CDD" id="cd17321">
    <property type="entry name" value="MFS_MMR_MDR_like"/>
    <property type="match status" value="1"/>
</dbReference>
<dbReference type="Pfam" id="PF07690">
    <property type="entry name" value="MFS_1"/>
    <property type="match status" value="1"/>
</dbReference>
<dbReference type="InterPro" id="IPR036259">
    <property type="entry name" value="MFS_trans_sf"/>
</dbReference>
<dbReference type="SUPFAM" id="SSF103473">
    <property type="entry name" value="MFS general substrate transporter"/>
    <property type="match status" value="1"/>
</dbReference>
<organism evidence="9 10">
    <name type="scientific">Rugosimonospora acidiphila</name>
    <dbReference type="NCBI Taxonomy" id="556531"/>
    <lineage>
        <taxon>Bacteria</taxon>
        <taxon>Bacillati</taxon>
        <taxon>Actinomycetota</taxon>
        <taxon>Actinomycetes</taxon>
        <taxon>Micromonosporales</taxon>
        <taxon>Micromonosporaceae</taxon>
        <taxon>Rugosimonospora</taxon>
    </lineage>
</organism>
<dbReference type="PROSITE" id="PS50850">
    <property type="entry name" value="MFS"/>
    <property type="match status" value="1"/>
</dbReference>
<evidence type="ECO:0000256" key="3">
    <source>
        <dbReference type="ARBA" id="ARBA00022692"/>
    </source>
</evidence>
<evidence type="ECO:0000313" key="10">
    <source>
        <dbReference type="Proteomes" id="UP001501570"/>
    </source>
</evidence>
<feature type="transmembrane region" description="Helical" evidence="7">
    <location>
        <begin position="87"/>
        <end position="106"/>
    </location>
</feature>
<name>A0ABP9SB29_9ACTN</name>
<feature type="transmembrane region" description="Helical" evidence="7">
    <location>
        <begin position="55"/>
        <end position="75"/>
    </location>
</feature>
<feature type="transmembrane region" description="Helical" evidence="7">
    <location>
        <begin position="259"/>
        <end position="280"/>
    </location>
</feature>